<comment type="similarity">
    <text evidence="2">Belongs to the glycosyltransferase 34 family.</text>
</comment>
<protein>
    <recommendedName>
        <fullName evidence="8">Reverse transcriptase domain-containing protein</fullName>
    </recommendedName>
</protein>
<dbReference type="PANTHER" id="PTHR31311:SF44">
    <property type="entry name" value="GLYCOSYLTRANSFERASE 2-RELATED"/>
    <property type="match status" value="1"/>
</dbReference>
<evidence type="ECO:0008006" key="8">
    <source>
        <dbReference type="Google" id="ProtNLM"/>
    </source>
</evidence>
<organism evidence="6 7">
    <name type="scientific">Chara braunii</name>
    <name type="common">Braun's stonewort</name>
    <dbReference type="NCBI Taxonomy" id="69332"/>
    <lineage>
        <taxon>Eukaryota</taxon>
        <taxon>Viridiplantae</taxon>
        <taxon>Streptophyta</taxon>
        <taxon>Charophyceae</taxon>
        <taxon>Charales</taxon>
        <taxon>Characeae</taxon>
        <taxon>Chara</taxon>
    </lineage>
</organism>
<dbReference type="EMBL" id="BFEA01000070">
    <property type="protein sequence ID" value="GBG66168.1"/>
    <property type="molecule type" value="Genomic_DNA"/>
</dbReference>
<dbReference type="InterPro" id="IPR008630">
    <property type="entry name" value="Glyco_trans_34"/>
</dbReference>
<dbReference type="Proteomes" id="UP000265515">
    <property type="component" value="Unassembled WGS sequence"/>
</dbReference>
<keyword evidence="7" id="KW-1185">Reference proteome</keyword>
<dbReference type="Pfam" id="PF05637">
    <property type="entry name" value="Glyco_transf_34"/>
    <property type="match status" value="1"/>
</dbReference>
<dbReference type="SUPFAM" id="SSF53448">
    <property type="entry name" value="Nucleotide-diphospho-sugar transferases"/>
    <property type="match status" value="1"/>
</dbReference>
<evidence type="ECO:0000256" key="3">
    <source>
        <dbReference type="ARBA" id="ARBA00022676"/>
    </source>
</evidence>
<dbReference type="STRING" id="69332.A0A388K7Z4"/>
<dbReference type="GO" id="GO:0000139">
    <property type="term" value="C:Golgi membrane"/>
    <property type="evidence" value="ECO:0007669"/>
    <property type="project" value="UniProtKB-SubCell"/>
</dbReference>
<dbReference type="GO" id="GO:0016757">
    <property type="term" value="F:glycosyltransferase activity"/>
    <property type="evidence" value="ECO:0007669"/>
    <property type="project" value="UniProtKB-KW"/>
</dbReference>
<keyword evidence="3" id="KW-0328">Glycosyltransferase</keyword>
<name>A0A388K7Z4_CHABU</name>
<dbReference type="InterPro" id="IPR029044">
    <property type="entry name" value="Nucleotide-diphossugar_trans"/>
</dbReference>
<evidence type="ECO:0000256" key="2">
    <source>
        <dbReference type="ARBA" id="ARBA00005664"/>
    </source>
</evidence>
<feature type="region of interest" description="Disordered" evidence="5">
    <location>
        <begin position="868"/>
        <end position="893"/>
    </location>
</feature>
<comment type="caution">
    <text evidence="6">The sequence shown here is derived from an EMBL/GenBank/DDBJ whole genome shotgun (WGS) entry which is preliminary data.</text>
</comment>
<accession>A0A388K7Z4</accession>
<proteinExistence type="inferred from homology"/>
<dbReference type="Gene3D" id="3.90.550.10">
    <property type="entry name" value="Spore Coat Polysaccharide Biosynthesis Protein SpsA, Chain A"/>
    <property type="match status" value="1"/>
</dbReference>
<comment type="subcellular location">
    <subcellularLocation>
        <location evidence="1">Golgi apparatus membrane</location>
        <topology evidence="1">Single-pass type II membrane protein</topology>
    </subcellularLocation>
</comment>
<feature type="region of interest" description="Disordered" evidence="5">
    <location>
        <begin position="414"/>
        <end position="444"/>
    </location>
</feature>
<evidence type="ECO:0000256" key="5">
    <source>
        <dbReference type="SAM" id="MobiDB-lite"/>
    </source>
</evidence>
<sequence length="893" mass="101747">MEVVLNALRAAPLVKGLQLREGVEVLTGAIADDLLLITEATDESLRETKAVLDKYESLSEAKVNWDKSMYFLPAEFELTDDWTMKRIKEEESERYLGVQVSLTNSKPTQDAILASRVEARVKKCRGAAGLSLLGRAAIINTSILPLMWHIAAVILISRATLQKIMSWAAHYLWKPSGEDQGGFVTKVSWSKVTQPKKDGGLGVLDPEKQNLALLGKWLQKACNQAEKRSWLEIMQYILQQEFGLSRKEDVWVCLQISSFQNRRPRSAIGLAWWIAWRKLKKPNVREPVTRDEVLVQPLFENQAIKQRSGDTFPASNQKGAFGRKWVEKGVSQVRDIWAVERLDWKSETEVRQRLGRLREVRAKLGSLIQAIPVEWINLLKSDNRPKTGAWYKEYGEGVHNQKFYQIEDQIEDQAATGTGSDAEEVDNDSWPATEWQLQGPPGKQMMRKRGKVFLPTDRTLIPVRVTYEEGGNGHSTPTLVLGGAPITDLRIDPVTFVCLICSVIIHGVTRAVSRSIADYGASDGFRSYSSFSYADQSLARLPVHYVKFSRSRSRSASPLSSSSSSSSPKILMVSASQARCGTDDGDSDIVKFLKNKADYARKHDIATWFSLELLVSPIHGRSRNKVMLLRHLMRTQKTYDWFFWLDSDTMITDLNFQVPWLDYENHGYSMVVWGDPEILDRSPNYDQLNFGVLLLRNDRYALQFLDAIVDYWDSHPNYTMLYEDVRKTVSSMPPYLSDQSTAIYLLSTQKATWQPRVFLENRFHINRYWMSSANELEKYYEREEAWVGDGRDPPFILHFCGCALCYKKLASDFEECQRQHDRAFRFANNQVIKELGYQHRNLSSDEMVRLDGGKGKLAGRLKGGWKVEGGGGGREEGYEEGRGRGRGIVSRRR</sequence>
<dbReference type="OrthoDB" id="205108at2759"/>
<feature type="compositionally biased region" description="Basic and acidic residues" evidence="5">
    <location>
        <begin position="873"/>
        <end position="883"/>
    </location>
</feature>
<evidence type="ECO:0000313" key="6">
    <source>
        <dbReference type="EMBL" id="GBG66168.1"/>
    </source>
</evidence>
<evidence type="ECO:0000256" key="4">
    <source>
        <dbReference type="ARBA" id="ARBA00022679"/>
    </source>
</evidence>
<dbReference type="Gramene" id="GBG66168">
    <property type="protein sequence ID" value="GBG66168"/>
    <property type="gene ID" value="CBR_g57050"/>
</dbReference>
<evidence type="ECO:0000313" key="7">
    <source>
        <dbReference type="Proteomes" id="UP000265515"/>
    </source>
</evidence>
<gene>
    <name evidence="6" type="ORF">CBR_g57050</name>
</gene>
<keyword evidence="4" id="KW-0808">Transferase</keyword>
<dbReference type="PANTHER" id="PTHR31311">
    <property type="entry name" value="XYLOGLUCAN 6-XYLOSYLTRANSFERASE 5-RELATED-RELATED"/>
    <property type="match status" value="1"/>
</dbReference>
<reference evidence="6 7" key="1">
    <citation type="journal article" date="2018" name="Cell">
        <title>The Chara Genome: Secondary Complexity and Implications for Plant Terrestrialization.</title>
        <authorList>
            <person name="Nishiyama T."/>
            <person name="Sakayama H."/>
            <person name="Vries J.D."/>
            <person name="Buschmann H."/>
            <person name="Saint-Marcoux D."/>
            <person name="Ullrich K.K."/>
            <person name="Haas F.B."/>
            <person name="Vanderstraeten L."/>
            <person name="Becker D."/>
            <person name="Lang D."/>
            <person name="Vosolsobe S."/>
            <person name="Rombauts S."/>
            <person name="Wilhelmsson P.K.I."/>
            <person name="Janitza P."/>
            <person name="Kern R."/>
            <person name="Heyl A."/>
            <person name="Rumpler F."/>
            <person name="Villalobos L.I.A.C."/>
            <person name="Clay J.M."/>
            <person name="Skokan R."/>
            <person name="Toyoda A."/>
            <person name="Suzuki Y."/>
            <person name="Kagoshima H."/>
            <person name="Schijlen E."/>
            <person name="Tajeshwar N."/>
            <person name="Catarino B."/>
            <person name="Hetherington A.J."/>
            <person name="Saltykova A."/>
            <person name="Bonnot C."/>
            <person name="Breuninger H."/>
            <person name="Symeonidi A."/>
            <person name="Radhakrishnan G.V."/>
            <person name="Van Nieuwerburgh F."/>
            <person name="Deforce D."/>
            <person name="Chang C."/>
            <person name="Karol K.G."/>
            <person name="Hedrich R."/>
            <person name="Ulvskov P."/>
            <person name="Glockner G."/>
            <person name="Delwiche C.F."/>
            <person name="Petrasek J."/>
            <person name="Van de Peer Y."/>
            <person name="Friml J."/>
            <person name="Beilby M."/>
            <person name="Dolan L."/>
            <person name="Kohara Y."/>
            <person name="Sugano S."/>
            <person name="Fujiyama A."/>
            <person name="Delaux P.-M."/>
            <person name="Quint M."/>
            <person name="TheiBen G."/>
            <person name="Hagemann M."/>
            <person name="Harholt J."/>
            <person name="Dunand C."/>
            <person name="Zachgo S."/>
            <person name="Langdale J."/>
            <person name="Maumus F."/>
            <person name="Straeten D.V.D."/>
            <person name="Gould S.B."/>
            <person name="Rensing S.A."/>
        </authorList>
    </citation>
    <scope>NUCLEOTIDE SEQUENCE [LARGE SCALE GENOMIC DNA]</scope>
    <source>
        <strain evidence="6 7">S276</strain>
    </source>
</reference>
<evidence type="ECO:0000256" key="1">
    <source>
        <dbReference type="ARBA" id="ARBA00004323"/>
    </source>
</evidence>
<dbReference type="AlphaFoldDB" id="A0A388K7Z4"/>